<evidence type="ECO:0000313" key="1">
    <source>
        <dbReference type="EMBL" id="NYE83563.1"/>
    </source>
</evidence>
<accession>A0A7Y9LNT5</accession>
<evidence type="ECO:0000313" key="2">
    <source>
        <dbReference type="Proteomes" id="UP000542125"/>
    </source>
</evidence>
<proteinExistence type="predicted"/>
<sequence>MMQIRTTDTPVLVLTGLSQRGLTEWVFVPKDWDVEAVLRQFRFSGTARSRTRQCLATPSSVKALIVQYGEASMVPAALNATLTELLDKALIAVDLKIIAPGPADEAERAAAGEER</sequence>
<reference evidence="1 2" key="1">
    <citation type="submission" date="2020-07" db="EMBL/GenBank/DDBJ databases">
        <title>Genomic Encyclopedia of Type Strains, Phase IV (KMG-V): Genome sequencing to study the core and pangenomes of soil and plant-associated prokaryotes.</title>
        <authorList>
            <person name="Whitman W."/>
        </authorList>
    </citation>
    <scope>NUCLEOTIDE SEQUENCE [LARGE SCALE GENOMIC DNA]</scope>
    <source>
        <strain evidence="1 2">SAS40</strain>
    </source>
</reference>
<comment type="caution">
    <text evidence="1">The sequence shown here is derived from an EMBL/GenBank/DDBJ whole genome shotgun (WGS) entry which is preliminary data.</text>
</comment>
<dbReference type="RefSeq" id="WP_179587316.1">
    <property type="nucleotide sequence ID" value="NZ_JACBYR010000001.1"/>
</dbReference>
<dbReference type="Proteomes" id="UP000542125">
    <property type="component" value="Unassembled WGS sequence"/>
</dbReference>
<protein>
    <submittedName>
        <fullName evidence="1">Uncharacterized protein</fullName>
    </submittedName>
</protein>
<keyword evidence="2" id="KW-1185">Reference proteome</keyword>
<name>A0A7Y9LNT5_9BURK</name>
<organism evidence="1 2">
    <name type="scientific">Pigmentiphaga litoralis</name>
    <dbReference type="NCBI Taxonomy" id="516702"/>
    <lineage>
        <taxon>Bacteria</taxon>
        <taxon>Pseudomonadati</taxon>
        <taxon>Pseudomonadota</taxon>
        <taxon>Betaproteobacteria</taxon>
        <taxon>Burkholderiales</taxon>
        <taxon>Alcaligenaceae</taxon>
        <taxon>Pigmentiphaga</taxon>
    </lineage>
</organism>
<gene>
    <name evidence="1" type="ORF">FHW18_002834</name>
</gene>
<dbReference type="AlphaFoldDB" id="A0A7Y9LNT5"/>
<dbReference type="EMBL" id="JACBYR010000001">
    <property type="protein sequence ID" value="NYE83563.1"/>
    <property type="molecule type" value="Genomic_DNA"/>
</dbReference>